<organism evidence="4">
    <name type="scientific">Rhipicephalus appendiculatus</name>
    <name type="common">Brown ear tick</name>
    <dbReference type="NCBI Taxonomy" id="34631"/>
    <lineage>
        <taxon>Eukaryota</taxon>
        <taxon>Metazoa</taxon>
        <taxon>Ecdysozoa</taxon>
        <taxon>Arthropoda</taxon>
        <taxon>Chelicerata</taxon>
        <taxon>Arachnida</taxon>
        <taxon>Acari</taxon>
        <taxon>Parasitiformes</taxon>
        <taxon>Ixodida</taxon>
        <taxon>Ixodoidea</taxon>
        <taxon>Ixodidae</taxon>
        <taxon>Rhipicephalinae</taxon>
        <taxon>Rhipicephalus</taxon>
        <taxon>Rhipicephalus</taxon>
    </lineage>
</organism>
<dbReference type="PANTHER" id="PTHR10083">
    <property type="entry name" value="KUNITZ-TYPE PROTEASE INHIBITOR-RELATED"/>
    <property type="match status" value="1"/>
</dbReference>
<dbReference type="GO" id="GO:0004867">
    <property type="term" value="F:serine-type endopeptidase inhibitor activity"/>
    <property type="evidence" value="ECO:0007669"/>
    <property type="project" value="UniProtKB-KW"/>
</dbReference>
<dbReference type="SUPFAM" id="SSF57362">
    <property type="entry name" value="BPTI-like"/>
    <property type="match status" value="2"/>
</dbReference>
<dbReference type="Gene3D" id="4.10.410.10">
    <property type="entry name" value="Pancreatic trypsin inhibitor Kunitz domain"/>
    <property type="match status" value="1"/>
</dbReference>
<feature type="domain" description="BPTI/Kunitz inhibitor" evidence="3">
    <location>
        <begin position="110"/>
        <end position="160"/>
    </location>
</feature>
<dbReference type="Pfam" id="PF00014">
    <property type="entry name" value="Kunitz_BPTI"/>
    <property type="match status" value="1"/>
</dbReference>
<dbReference type="InterPro" id="IPR002223">
    <property type="entry name" value="Kunitz_BPTI"/>
</dbReference>
<dbReference type="PROSITE" id="PS50279">
    <property type="entry name" value="BPTI_KUNITZ_2"/>
    <property type="match status" value="1"/>
</dbReference>
<evidence type="ECO:0000313" key="4">
    <source>
        <dbReference type="EMBL" id="JAP87762.1"/>
    </source>
</evidence>
<sequence length="187" mass="21334">LAHRKFACSENRCTEVKHLTMSLRCSAFTLLIMITCVHASPQALPRFCRAPLVTGLCRILTVSWHLNCPTKKCIMQPNVLCSRTASVFSSEKSCLFAGKQLAAKKSLQDCMRISAVGGCRPETHHWYYDSYQKNCRPFHHRQCTIGGNYFLTEQKCKEMCLRPLKPIMGSQNKIPQRAQQEARIRRA</sequence>
<feature type="non-terminal residue" evidence="4">
    <location>
        <position position="1"/>
    </location>
</feature>
<dbReference type="InterPro" id="IPR050098">
    <property type="entry name" value="TFPI/VKTCI-like"/>
</dbReference>
<reference evidence="4" key="1">
    <citation type="journal article" date="2016" name="Ticks Tick Borne Dis.">
        <title>De novo assembly and annotation of the salivary gland transcriptome of Rhipicephalus appendiculatus male and female ticks during blood feeding.</title>
        <authorList>
            <person name="de Castro M.H."/>
            <person name="de Klerk D."/>
            <person name="Pienaar R."/>
            <person name="Latif A.A."/>
            <person name="Rees D.J."/>
            <person name="Mans B.J."/>
        </authorList>
    </citation>
    <scope>NUCLEOTIDE SEQUENCE</scope>
    <source>
        <tissue evidence="4">Salivary glands</tissue>
    </source>
</reference>
<evidence type="ECO:0000256" key="2">
    <source>
        <dbReference type="ARBA" id="ARBA00022900"/>
    </source>
</evidence>
<keyword evidence="1" id="KW-0646">Protease inhibitor</keyword>
<dbReference type="InterPro" id="IPR036880">
    <property type="entry name" value="Kunitz_BPTI_sf"/>
</dbReference>
<protein>
    <submittedName>
        <fullName evidence="4">Pancreatic trypsin inhibitor</fullName>
    </submittedName>
</protein>
<name>A0A131ZAB0_RHIAP</name>
<proteinExistence type="predicted"/>
<dbReference type="EMBL" id="GEDV01000795">
    <property type="protein sequence ID" value="JAP87762.1"/>
    <property type="molecule type" value="Transcribed_RNA"/>
</dbReference>
<dbReference type="AlphaFoldDB" id="A0A131ZAB0"/>
<evidence type="ECO:0000256" key="1">
    <source>
        <dbReference type="ARBA" id="ARBA00022690"/>
    </source>
</evidence>
<dbReference type="SMART" id="SM00131">
    <property type="entry name" value="KU"/>
    <property type="match status" value="1"/>
</dbReference>
<accession>A0A131ZAB0</accession>
<evidence type="ECO:0000259" key="3">
    <source>
        <dbReference type="PROSITE" id="PS50279"/>
    </source>
</evidence>
<keyword evidence="2" id="KW-0722">Serine protease inhibitor</keyword>